<feature type="chain" id="PRO_5039325233" evidence="3">
    <location>
        <begin position="21"/>
        <end position="420"/>
    </location>
</feature>
<dbReference type="Proteomes" id="UP000537775">
    <property type="component" value="Unassembled WGS sequence"/>
</dbReference>
<feature type="domain" description="Leucine-binding protein" evidence="4">
    <location>
        <begin position="48"/>
        <end position="395"/>
    </location>
</feature>
<name>A0A7X0KW97_9MICO</name>
<dbReference type="RefSeq" id="WP_184752316.1">
    <property type="nucleotide sequence ID" value="NZ_BAAAJR010000001.1"/>
</dbReference>
<reference evidence="5 6" key="1">
    <citation type="submission" date="2020-08" db="EMBL/GenBank/DDBJ databases">
        <title>Sequencing the genomes of 1000 actinobacteria strains.</title>
        <authorList>
            <person name="Klenk H.-P."/>
        </authorList>
    </citation>
    <scope>NUCLEOTIDE SEQUENCE [LARGE SCALE GENOMIC DNA]</scope>
    <source>
        <strain evidence="5 6">DSM 12511</strain>
    </source>
</reference>
<dbReference type="Pfam" id="PF13458">
    <property type="entry name" value="Peripla_BP_6"/>
    <property type="match status" value="1"/>
</dbReference>
<dbReference type="AlphaFoldDB" id="A0A7X0KW97"/>
<dbReference type="InterPro" id="IPR028082">
    <property type="entry name" value="Peripla_BP_I"/>
</dbReference>
<accession>A0A7X0KW97</accession>
<dbReference type="EMBL" id="JACHML010000001">
    <property type="protein sequence ID" value="MBB6393047.1"/>
    <property type="molecule type" value="Genomic_DNA"/>
</dbReference>
<dbReference type="InterPro" id="IPR028081">
    <property type="entry name" value="Leu-bd"/>
</dbReference>
<evidence type="ECO:0000313" key="6">
    <source>
        <dbReference type="Proteomes" id="UP000537775"/>
    </source>
</evidence>
<evidence type="ECO:0000256" key="2">
    <source>
        <dbReference type="ARBA" id="ARBA00022729"/>
    </source>
</evidence>
<protein>
    <submittedName>
        <fullName evidence="5">ABC-type branched-subunit amino acid transport system substrate-binding protein</fullName>
    </submittedName>
</protein>
<dbReference type="PANTHER" id="PTHR47235">
    <property type="entry name" value="BLR6548 PROTEIN"/>
    <property type="match status" value="1"/>
</dbReference>
<keyword evidence="2 3" id="KW-0732">Signal</keyword>
<comment type="caution">
    <text evidence="5">The sequence shown here is derived from an EMBL/GenBank/DDBJ whole genome shotgun (WGS) entry which is preliminary data.</text>
</comment>
<dbReference type="Gene3D" id="3.40.50.2300">
    <property type="match status" value="2"/>
</dbReference>
<proteinExistence type="inferred from homology"/>
<feature type="signal peptide" evidence="3">
    <location>
        <begin position="1"/>
        <end position="20"/>
    </location>
</feature>
<dbReference type="PROSITE" id="PS51257">
    <property type="entry name" value="PROKAR_LIPOPROTEIN"/>
    <property type="match status" value="1"/>
</dbReference>
<gene>
    <name evidence="5" type="ORF">HD594_003360</name>
</gene>
<sequence length="420" mass="42652">MNKRIIAGVAAAAAASLLLAGCSSDNGGGDNGGGGDGVATDYGVTDTTITLGVLTDVSNIYTATAVPMVSGTQIYADEVNAAGGLCGRDLEIDVQDHGSDSATATQLFQGMQDEVLGFGMILGSPQQDALKDFIANAEITAVVAGWSTTALENPYYVLAGTTYPTEVINGLSWLEEQGMIAPGDTIGYINVPGPFGGDARAGGEYFADENGYTLTGVEITGKETDLAAQVDQLKAAGVTAVFMSTGPGSYNQAATAMKAAGLDVPLMTNTPGYAPFQIAPGAPAGDFILENGYVTTSMMPFGNPDSAKAVEVAAAFDADYAADNNNADANVNFGYGAMAIFGAAIEAACDAGDLTRAGIQAALATLTSVDTGVLVPLDYSDPEKTPSMETYILRPSDTEAGSSVLEATFGPSATAEAFNE</sequence>
<evidence type="ECO:0000313" key="5">
    <source>
        <dbReference type="EMBL" id="MBB6393047.1"/>
    </source>
</evidence>
<evidence type="ECO:0000256" key="3">
    <source>
        <dbReference type="SAM" id="SignalP"/>
    </source>
</evidence>
<organism evidence="5 6">
    <name type="scientific">Microbacterium thalassium</name>
    <dbReference type="NCBI Taxonomy" id="362649"/>
    <lineage>
        <taxon>Bacteria</taxon>
        <taxon>Bacillati</taxon>
        <taxon>Actinomycetota</taxon>
        <taxon>Actinomycetes</taxon>
        <taxon>Micrococcales</taxon>
        <taxon>Microbacteriaceae</taxon>
        <taxon>Microbacterium</taxon>
    </lineage>
</organism>
<dbReference type="SUPFAM" id="SSF53822">
    <property type="entry name" value="Periplasmic binding protein-like I"/>
    <property type="match status" value="1"/>
</dbReference>
<comment type="similarity">
    <text evidence="1">Belongs to the leucine-binding protein family.</text>
</comment>
<evidence type="ECO:0000259" key="4">
    <source>
        <dbReference type="Pfam" id="PF13458"/>
    </source>
</evidence>
<evidence type="ECO:0000256" key="1">
    <source>
        <dbReference type="ARBA" id="ARBA00010062"/>
    </source>
</evidence>
<keyword evidence="6" id="KW-1185">Reference proteome</keyword>
<dbReference type="PANTHER" id="PTHR47235:SF1">
    <property type="entry name" value="BLR6548 PROTEIN"/>
    <property type="match status" value="1"/>
</dbReference>